<proteinExistence type="predicted"/>
<dbReference type="AlphaFoldDB" id="A0ABD6EYD7"/>
<dbReference type="Proteomes" id="UP001608902">
    <property type="component" value="Unassembled WGS sequence"/>
</dbReference>
<keyword evidence="2" id="KW-1185">Reference proteome</keyword>
<reference evidence="1 2" key="1">
    <citation type="submission" date="2024-08" db="EMBL/GenBank/DDBJ databases">
        <title>Gnathostoma spinigerum genome.</title>
        <authorList>
            <person name="Gonzalez-Bertolin B."/>
            <person name="Monzon S."/>
            <person name="Zaballos A."/>
            <person name="Jimenez P."/>
            <person name="Dekumyoy P."/>
            <person name="Varona S."/>
            <person name="Cuesta I."/>
            <person name="Sumanam S."/>
            <person name="Adisakwattana P."/>
            <person name="Gasser R.B."/>
            <person name="Hernandez-Gonzalez A."/>
            <person name="Young N.D."/>
            <person name="Perteguer M.J."/>
        </authorList>
    </citation>
    <scope>NUCLEOTIDE SEQUENCE [LARGE SCALE GENOMIC DNA]</scope>
    <source>
        <strain evidence="1">AL3</strain>
        <tissue evidence="1">Liver</tissue>
    </source>
</reference>
<gene>
    <name evidence="1" type="ORF">AB6A40_011169</name>
</gene>
<evidence type="ECO:0000313" key="1">
    <source>
        <dbReference type="EMBL" id="MFH4984460.1"/>
    </source>
</evidence>
<protein>
    <submittedName>
        <fullName evidence="1">Uncharacterized protein</fullName>
    </submittedName>
</protein>
<accession>A0ABD6EYD7</accession>
<comment type="caution">
    <text evidence="1">The sequence shown here is derived from an EMBL/GenBank/DDBJ whole genome shotgun (WGS) entry which is preliminary data.</text>
</comment>
<sequence>MLHFPGDIAAPAFSSLKQDIQEGGSRYNFTDVIVISKIRIRDVDVKVLPVNPHEGRLKKGRKKKMGKAAKKRAAAAALAEADVIYDNSEEALLYRDPLNCPYFQYPVQSEIERESKFSIITINGVNYRPFRRVSVLDREQFTVFVNLVSNS</sequence>
<dbReference type="EMBL" id="JBGFUD010017743">
    <property type="protein sequence ID" value="MFH4984460.1"/>
    <property type="molecule type" value="Genomic_DNA"/>
</dbReference>
<organism evidence="1 2">
    <name type="scientific">Gnathostoma spinigerum</name>
    <dbReference type="NCBI Taxonomy" id="75299"/>
    <lineage>
        <taxon>Eukaryota</taxon>
        <taxon>Metazoa</taxon>
        <taxon>Ecdysozoa</taxon>
        <taxon>Nematoda</taxon>
        <taxon>Chromadorea</taxon>
        <taxon>Rhabditida</taxon>
        <taxon>Spirurina</taxon>
        <taxon>Gnathostomatomorpha</taxon>
        <taxon>Gnathostomatoidea</taxon>
        <taxon>Gnathostomatidae</taxon>
        <taxon>Gnathostoma</taxon>
    </lineage>
</organism>
<name>A0ABD6EYD7_9BILA</name>
<evidence type="ECO:0000313" key="2">
    <source>
        <dbReference type="Proteomes" id="UP001608902"/>
    </source>
</evidence>